<proteinExistence type="predicted"/>
<evidence type="ECO:0000313" key="2">
    <source>
        <dbReference type="EMBL" id="NXM70084.1"/>
    </source>
</evidence>
<evidence type="ECO:0000259" key="1">
    <source>
        <dbReference type="PROSITE" id="PS50835"/>
    </source>
</evidence>
<dbReference type="SMART" id="SM00406">
    <property type="entry name" value="IGv"/>
    <property type="match status" value="1"/>
</dbReference>
<feature type="non-terminal residue" evidence="2">
    <location>
        <position position="1"/>
    </location>
</feature>
<dbReference type="Proteomes" id="UP000553648">
    <property type="component" value="Unassembled WGS sequence"/>
</dbReference>
<reference evidence="2 3" key="1">
    <citation type="submission" date="2019-09" db="EMBL/GenBank/DDBJ databases">
        <title>Bird 10,000 Genomes (B10K) Project - Family phase.</title>
        <authorList>
            <person name="Zhang G."/>
        </authorList>
    </citation>
    <scope>NUCLEOTIDE SEQUENCE [LARGE SCALE GENOMIC DNA]</scope>
    <source>
        <strain evidence="2">B10K-DU-002-03</strain>
        <tissue evidence="2">Muscle</tissue>
    </source>
</reference>
<dbReference type="AlphaFoldDB" id="A0A7L1CVP9"/>
<name>A0A7L1CVP9_9PASS</name>
<dbReference type="InterPro" id="IPR007110">
    <property type="entry name" value="Ig-like_dom"/>
</dbReference>
<dbReference type="EMBL" id="VXBA01002237">
    <property type="protein sequence ID" value="NXM70084.1"/>
    <property type="molecule type" value="Genomic_DNA"/>
</dbReference>
<dbReference type="InterPro" id="IPR013783">
    <property type="entry name" value="Ig-like_fold"/>
</dbReference>
<dbReference type="Pfam" id="PF07686">
    <property type="entry name" value="V-set"/>
    <property type="match status" value="1"/>
</dbReference>
<accession>A0A7L1CVP9</accession>
<evidence type="ECO:0000313" key="3">
    <source>
        <dbReference type="Proteomes" id="UP000553648"/>
    </source>
</evidence>
<dbReference type="OrthoDB" id="8908372at2759"/>
<organism evidence="2 3">
    <name type="scientific">Serilophus lunatus</name>
    <name type="common">silver-breasted broadbill</name>
    <dbReference type="NCBI Taxonomy" id="239386"/>
    <lineage>
        <taxon>Eukaryota</taxon>
        <taxon>Metazoa</taxon>
        <taxon>Chordata</taxon>
        <taxon>Craniata</taxon>
        <taxon>Vertebrata</taxon>
        <taxon>Euteleostomi</taxon>
        <taxon>Archelosauria</taxon>
        <taxon>Archosauria</taxon>
        <taxon>Dinosauria</taxon>
        <taxon>Saurischia</taxon>
        <taxon>Theropoda</taxon>
        <taxon>Coelurosauria</taxon>
        <taxon>Aves</taxon>
        <taxon>Neognathae</taxon>
        <taxon>Neoaves</taxon>
        <taxon>Telluraves</taxon>
        <taxon>Australaves</taxon>
        <taxon>Passeriformes</taxon>
        <taxon>Eurylaimidae</taxon>
        <taxon>Serilophus</taxon>
    </lineage>
</organism>
<gene>
    <name evidence="2" type="primary">Lv1_2</name>
    <name evidence="2" type="ORF">SERLUN_R00068</name>
</gene>
<dbReference type="SUPFAM" id="SSF48726">
    <property type="entry name" value="Immunoglobulin"/>
    <property type="match status" value="1"/>
</dbReference>
<protein>
    <submittedName>
        <fullName evidence="2">LV1 protein</fullName>
    </submittedName>
</protein>
<sequence>SLIQVSLVSASMGQTIRITCSGGNGNYGWSQQKISGSAPVTVIYQNDKRPSNIPSRFSGSQSGSTGTLTITGVQAEDEAVYYCGSQDSSSG</sequence>
<dbReference type="PROSITE" id="PS50835">
    <property type="entry name" value="IG_LIKE"/>
    <property type="match status" value="1"/>
</dbReference>
<dbReference type="InterPro" id="IPR013106">
    <property type="entry name" value="Ig_V-set"/>
</dbReference>
<comment type="caution">
    <text evidence="2">The sequence shown here is derived from an EMBL/GenBank/DDBJ whole genome shotgun (WGS) entry which is preliminary data.</text>
</comment>
<keyword evidence="3" id="KW-1185">Reference proteome</keyword>
<feature type="domain" description="Ig-like" evidence="1">
    <location>
        <begin position="1"/>
        <end position="91"/>
    </location>
</feature>
<feature type="non-terminal residue" evidence="2">
    <location>
        <position position="91"/>
    </location>
</feature>
<dbReference type="InterPro" id="IPR050150">
    <property type="entry name" value="IgV_Light_Chain"/>
</dbReference>
<dbReference type="Gene3D" id="2.60.40.10">
    <property type="entry name" value="Immunoglobulins"/>
    <property type="match status" value="1"/>
</dbReference>
<dbReference type="InterPro" id="IPR036179">
    <property type="entry name" value="Ig-like_dom_sf"/>
</dbReference>
<dbReference type="PANTHER" id="PTHR23267">
    <property type="entry name" value="IMMUNOGLOBULIN LIGHT CHAIN"/>
    <property type="match status" value="1"/>
</dbReference>